<dbReference type="GO" id="GO:0005507">
    <property type="term" value="F:copper ion binding"/>
    <property type="evidence" value="ECO:0007669"/>
    <property type="project" value="InterPro"/>
</dbReference>
<evidence type="ECO:0000256" key="15">
    <source>
        <dbReference type="ARBA" id="ARBA00049512"/>
    </source>
</evidence>
<evidence type="ECO:0000256" key="16">
    <source>
        <dbReference type="RuleBase" id="RU000457"/>
    </source>
</evidence>
<dbReference type="PROSITE" id="PS00078">
    <property type="entry name" value="COX2"/>
    <property type="match status" value="1"/>
</dbReference>
<feature type="transmembrane region" description="Helical" evidence="17">
    <location>
        <begin position="63"/>
        <end position="81"/>
    </location>
</feature>
<evidence type="ECO:0000256" key="1">
    <source>
        <dbReference type="ARBA" id="ARBA00004448"/>
    </source>
</evidence>
<protein>
    <recommendedName>
        <fullName evidence="3 16">Cytochrome c oxidase subunit 2</fullName>
    </recommendedName>
</protein>
<feature type="domain" description="Cytochrome oxidase subunit II copper A binding" evidence="18">
    <location>
        <begin position="93"/>
        <end position="226"/>
    </location>
</feature>
<dbReference type="GO" id="GO:0005743">
    <property type="term" value="C:mitochondrial inner membrane"/>
    <property type="evidence" value="ECO:0007669"/>
    <property type="project" value="UniProtKB-SubCell"/>
</dbReference>
<comment type="catalytic activity">
    <reaction evidence="15">
        <text>4 Fe(II)-[cytochrome c] + O2 + 8 H(+)(in) = 4 Fe(III)-[cytochrome c] + 2 H2O + 4 H(+)(out)</text>
        <dbReference type="Rhea" id="RHEA:11436"/>
        <dbReference type="Rhea" id="RHEA-COMP:10350"/>
        <dbReference type="Rhea" id="RHEA-COMP:14399"/>
        <dbReference type="ChEBI" id="CHEBI:15377"/>
        <dbReference type="ChEBI" id="CHEBI:15378"/>
        <dbReference type="ChEBI" id="CHEBI:15379"/>
        <dbReference type="ChEBI" id="CHEBI:29033"/>
        <dbReference type="ChEBI" id="CHEBI:29034"/>
        <dbReference type="EC" id="7.1.1.9"/>
    </reaction>
    <physiologicalReaction direction="left-to-right" evidence="15">
        <dbReference type="Rhea" id="RHEA:11437"/>
    </physiologicalReaction>
</comment>
<keyword evidence="10" id="KW-1278">Translocase</keyword>
<organism evidence="20">
    <name type="scientific">Seison sp. MS-2015</name>
    <dbReference type="NCBI Taxonomy" id="1673261"/>
    <lineage>
        <taxon>Eukaryota</taxon>
        <taxon>Metazoa</taxon>
        <taxon>Spiralia</taxon>
        <taxon>Gnathifera</taxon>
        <taxon>Rotifera</taxon>
        <taxon>Pararotatoria</taxon>
        <taxon>Seisonacea</taxon>
        <taxon>Seisonidae</taxon>
        <taxon>Seison</taxon>
    </lineage>
</organism>
<dbReference type="InterPro" id="IPR014222">
    <property type="entry name" value="Cyt_c_oxidase_su2"/>
</dbReference>
<evidence type="ECO:0000256" key="4">
    <source>
        <dbReference type="ARBA" id="ARBA00022448"/>
    </source>
</evidence>
<sequence length="228" mass="26425">MAIWNQLSFQDSMNFLMHDLSKFHDEILFYMVMIMVLVFYVYLQMLLNKKMDVHVIDSHGLEFFWTFVPCLILLMVAYPSLKLLYVTEDSYLWPNVTVKVIGRQWYWSYEYSNFDGVSFDSYMVPTEDLSEGEFRLLEVDNRVVMPVSVLVRLLVTASDVIHSWTIPSLGVKADGIPGRLNQLNFMANNCGVFYGQCSELCGVNHSFMPIAVEVVSLDDFLGWVLNFE</sequence>
<keyword evidence="7 16" id="KW-0479">Metal-binding</keyword>
<evidence type="ECO:0000256" key="5">
    <source>
        <dbReference type="ARBA" id="ARBA00022660"/>
    </source>
</evidence>
<keyword evidence="4 16" id="KW-0813">Transport</keyword>
<name>A0A678N4L3_9BILA</name>
<dbReference type="InterPro" id="IPR002429">
    <property type="entry name" value="CcO_II-like_C"/>
</dbReference>
<accession>A0A678N4L3</accession>
<evidence type="ECO:0000256" key="2">
    <source>
        <dbReference type="ARBA" id="ARBA00007866"/>
    </source>
</evidence>
<dbReference type="Pfam" id="PF02790">
    <property type="entry name" value="COX2_TM"/>
    <property type="match status" value="1"/>
</dbReference>
<geneLocation type="mitochondrion" evidence="20"/>
<evidence type="ECO:0000256" key="6">
    <source>
        <dbReference type="ARBA" id="ARBA00022692"/>
    </source>
</evidence>
<dbReference type="GO" id="GO:0016491">
    <property type="term" value="F:oxidoreductase activity"/>
    <property type="evidence" value="ECO:0007669"/>
    <property type="project" value="InterPro"/>
</dbReference>
<dbReference type="Pfam" id="PF00116">
    <property type="entry name" value="COX2"/>
    <property type="match status" value="1"/>
</dbReference>
<comment type="similarity">
    <text evidence="2 16">Belongs to the cytochrome c oxidase subunit 2 family.</text>
</comment>
<evidence type="ECO:0000313" key="20">
    <source>
        <dbReference type="EMBL" id="AKN10633.1"/>
    </source>
</evidence>
<dbReference type="InterPro" id="IPR008972">
    <property type="entry name" value="Cupredoxin"/>
</dbReference>
<keyword evidence="11 16" id="KW-0249">Electron transport</keyword>
<keyword evidence="6 16" id="KW-0812">Transmembrane</keyword>
<feature type="domain" description="Cytochrome oxidase subunit II transmembrane region profile" evidence="19">
    <location>
        <begin position="1"/>
        <end position="91"/>
    </location>
</feature>
<dbReference type="Gene3D" id="2.60.40.420">
    <property type="entry name" value="Cupredoxins - blue copper proteins"/>
    <property type="match status" value="1"/>
</dbReference>
<dbReference type="InterPro" id="IPR034210">
    <property type="entry name" value="CcO_II_C"/>
</dbReference>
<dbReference type="CDD" id="cd13912">
    <property type="entry name" value="CcO_II_C"/>
    <property type="match status" value="1"/>
</dbReference>
<evidence type="ECO:0000256" key="9">
    <source>
        <dbReference type="ARBA" id="ARBA00022842"/>
    </source>
</evidence>
<evidence type="ECO:0000256" key="8">
    <source>
        <dbReference type="ARBA" id="ARBA00022792"/>
    </source>
</evidence>
<evidence type="ECO:0000259" key="18">
    <source>
        <dbReference type="PROSITE" id="PS50857"/>
    </source>
</evidence>
<keyword evidence="8 16" id="KW-0999">Mitochondrion inner membrane</keyword>
<dbReference type="SUPFAM" id="SSF81464">
    <property type="entry name" value="Cytochrome c oxidase subunit II-like, transmembrane region"/>
    <property type="match status" value="1"/>
</dbReference>
<evidence type="ECO:0000256" key="3">
    <source>
        <dbReference type="ARBA" id="ARBA00015946"/>
    </source>
</evidence>
<dbReference type="Gene3D" id="1.10.287.90">
    <property type="match status" value="1"/>
</dbReference>
<evidence type="ECO:0000256" key="14">
    <source>
        <dbReference type="ARBA" id="ARBA00023136"/>
    </source>
</evidence>
<dbReference type="SUPFAM" id="SSF49503">
    <property type="entry name" value="Cupredoxins"/>
    <property type="match status" value="1"/>
</dbReference>
<dbReference type="NCBIfam" id="TIGR02866">
    <property type="entry name" value="CoxB"/>
    <property type="match status" value="1"/>
</dbReference>
<gene>
    <name evidence="20" type="primary">COX2</name>
</gene>
<evidence type="ECO:0000256" key="12">
    <source>
        <dbReference type="ARBA" id="ARBA00022989"/>
    </source>
</evidence>
<keyword evidence="14 16" id="KW-0472">Membrane</keyword>
<evidence type="ECO:0000256" key="11">
    <source>
        <dbReference type="ARBA" id="ARBA00022982"/>
    </source>
</evidence>
<dbReference type="AlphaFoldDB" id="A0A678N4L3"/>
<proteinExistence type="inferred from homology"/>
<dbReference type="GO" id="GO:0042773">
    <property type="term" value="P:ATP synthesis coupled electron transport"/>
    <property type="evidence" value="ECO:0007669"/>
    <property type="project" value="TreeGrafter"/>
</dbReference>
<evidence type="ECO:0000259" key="19">
    <source>
        <dbReference type="PROSITE" id="PS50999"/>
    </source>
</evidence>
<dbReference type="PRINTS" id="PR01166">
    <property type="entry name" value="CYCOXIDASEII"/>
</dbReference>
<reference evidence="20" key="1">
    <citation type="submission" date="2015-02" db="EMBL/GenBank/DDBJ databases">
        <authorList>
            <person name="Hankeln T."/>
            <person name="Sielaff M."/>
        </authorList>
    </citation>
    <scope>NUCLEOTIDE SEQUENCE</scope>
</reference>
<keyword evidence="13 16" id="KW-0186">Copper</keyword>
<dbReference type="InterPro" id="IPR045187">
    <property type="entry name" value="CcO_II"/>
</dbReference>
<evidence type="ECO:0000256" key="10">
    <source>
        <dbReference type="ARBA" id="ARBA00022967"/>
    </source>
</evidence>
<dbReference type="InterPro" id="IPR001505">
    <property type="entry name" value="Copper_CuA"/>
</dbReference>
<dbReference type="InterPro" id="IPR011759">
    <property type="entry name" value="Cyt_c_oxidase_su2_TM_dom"/>
</dbReference>
<evidence type="ECO:0000256" key="13">
    <source>
        <dbReference type="ARBA" id="ARBA00023008"/>
    </source>
</evidence>
<keyword evidence="12 17" id="KW-1133">Transmembrane helix</keyword>
<keyword evidence="5 16" id="KW-0679">Respiratory chain</keyword>
<dbReference type="GO" id="GO:0004129">
    <property type="term" value="F:cytochrome-c oxidase activity"/>
    <property type="evidence" value="ECO:0007669"/>
    <property type="project" value="UniProtKB-EC"/>
</dbReference>
<comment type="function">
    <text evidence="16">Component of the cytochrome c oxidase, the last enzyme in the mitochondrial electron transport chain which drives oxidative phosphorylation. The respiratory chain contains 3 multisubunit complexes succinate dehydrogenase (complex II, CII), ubiquinol-cytochrome c oxidoreductase (cytochrome b-c1 complex, complex III, CIII) and cytochrome c oxidase (complex IV, CIV), that cooperate to transfer electrons derived from NADH and succinate to molecular oxygen, creating an electrochemical gradient over the inner membrane that drives transmembrane transport and the ATP synthase. Cytochrome c oxidase is the component of the respiratory chain that catalyzes the reduction of oxygen to water. Electrons originating from reduced cytochrome c in the intermembrane space (IMS) are transferred via the dinuclear copper A center (CU(A)) of subunit 2 and heme A of subunit 1 to the active site in subunit 1, a binuclear center (BNC) formed by heme A3 and copper B (CU(B)). The BNC reduces molecular oxygen to 2 water molecules using 4 electrons from cytochrome c in the IMS and 4 protons from the mitochondrial matrix.</text>
</comment>
<evidence type="ECO:0000256" key="17">
    <source>
        <dbReference type="SAM" id="Phobius"/>
    </source>
</evidence>
<dbReference type="PANTHER" id="PTHR22888">
    <property type="entry name" value="CYTOCHROME C OXIDASE, SUBUNIT II"/>
    <property type="match status" value="1"/>
</dbReference>
<dbReference type="InterPro" id="IPR036257">
    <property type="entry name" value="Cyt_c_oxidase_su2_TM_sf"/>
</dbReference>
<keyword evidence="9" id="KW-0460">Magnesium</keyword>
<comment type="cofactor">
    <cofactor evidence="16">
        <name>Cu cation</name>
        <dbReference type="ChEBI" id="CHEBI:23378"/>
    </cofactor>
    <text evidence="16">Binds a copper A center.</text>
</comment>
<dbReference type="PANTHER" id="PTHR22888:SF9">
    <property type="entry name" value="CYTOCHROME C OXIDASE SUBUNIT 2"/>
    <property type="match status" value="1"/>
</dbReference>
<dbReference type="PROSITE" id="PS50999">
    <property type="entry name" value="COX2_TM"/>
    <property type="match status" value="1"/>
</dbReference>
<feature type="transmembrane region" description="Helical" evidence="17">
    <location>
        <begin position="27"/>
        <end position="43"/>
    </location>
</feature>
<dbReference type="EMBL" id="KP742964">
    <property type="protein sequence ID" value="AKN10633.1"/>
    <property type="molecule type" value="Genomic_DNA"/>
</dbReference>
<evidence type="ECO:0000256" key="7">
    <source>
        <dbReference type="ARBA" id="ARBA00022723"/>
    </source>
</evidence>
<comment type="subcellular location">
    <subcellularLocation>
        <location evidence="1 16">Mitochondrion inner membrane</location>
        <topology evidence="1 16">Multi-pass membrane protein</topology>
    </subcellularLocation>
</comment>
<keyword evidence="16 20" id="KW-0496">Mitochondrion</keyword>
<dbReference type="FunFam" id="2.60.40.420:FF:000001">
    <property type="entry name" value="Cytochrome c oxidase subunit 2"/>
    <property type="match status" value="1"/>
</dbReference>
<dbReference type="PROSITE" id="PS50857">
    <property type="entry name" value="COX2_CUA"/>
    <property type="match status" value="1"/>
</dbReference>